<name>A0AAD7ZTL8_DIPPU</name>
<dbReference type="Proteomes" id="UP001233999">
    <property type="component" value="Unassembled WGS sequence"/>
</dbReference>
<dbReference type="EMBL" id="JASPKZ010006856">
    <property type="protein sequence ID" value="KAJ9586629.1"/>
    <property type="molecule type" value="Genomic_DNA"/>
</dbReference>
<feature type="non-terminal residue" evidence="1">
    <location>
        <position position="71"/>
    </location>
</feature>
<reference evidence="1" key="2">
    <citation type="submission" date="2023-05" db="EMBL/GenBank/DDBJ databases">
        <authorList>
            <person name="Fouks B."/>
        </authorList>
    </citation>
    <scope>NUCLEOTIDE SEQUENCE</scope>
    <source>
        <strain evidence="1">Stay&amp;Tobe</strain>
        <tissue evidence="1">Testes</tissue>
    </source>
</reference>
<sequence length="71" mass="7972">SYTTLPRERRVITEIGTYCSIGAVPSGRFHKNGVAIKVLPPVLAPWMSVRLRKRTTLKTEGKRKKSYGARS</sequence>
<reference evidence="1" key="1">
    <citation type="journal article" date="2023" name="IScience">
        <title>Live-bearing cockroach genome reveals convergent evolutionary mechanisms linked to viviparity in insects and beyond.</title>
        <authorList>
            <person name="Fouks B."/>
            <person name="Harrison M.C."/>
            <person name="Mikhailova A.A."/>
            <person name="Marchal E."/>
            <person name="English S."/>
            <person name="Carruthers M."/>
            <person name="Jennings E.C."/>
            <person name="Chiamaka E.L."/>
            <person name="Frigard R.A."/>
            <person name="Pippel M."/>
            <person name="Attardo G.M."/>
            <person name="Benoit J.B."/>
            <person name="Bornberg-Bauer E."/>
            <person name="Tobe S.S."/>
        </authorList>
    </citation>
    <scope>NUCLEOTIDE SEQUENCE</scope>
    <source>
        <strain evidence="1">Stay&amp;Tobe</strain>
    </source>
</reference>
<accession>A0AAD7ZTL8</accession>
<comment type="caution">
    <text evidence="1">The sequence shown here is derived from an EMBL/GenBank/DDBJ whole genome shotgun (WGS) entry which is preliminary data.</text>
</comment>
<protein>
    <submittedName>
        <fullName evidence="1">Uncharacterized protein</fullName>
    </submittedName>
</protein>
<evidence type="ECO:0000313" key="1">
    <source>
        <dbReference type="EMBL" id="KAJ9586629.1"/>
    </source>
</evidence>
<organism evidence="1 2">
    <name type="scientific">Diploptera punctata</name>
    <name type="common">Pacific beetle cockroach</name>
    <dbReference type="NCBI Taxonomy" id="6984"/>
    <lineage>
        <taxon>Eukaryota</taxon>
        <taxon>Metazoa</taxon>
        <taxon>Ecdysozoa</taxon>
        <taxon>Arthropoda</taxon>
        <taxon>Hexapoda</taxon>
        <taxon>Insecta</taxon>
        <taxon>Pterygota</taxon>
        <taxon>Neoptera</taxon>
        <taxon>Polyneoptera</taxon>
        <taxon>Dictyoptera</taxon>
        <taxon>Blattodea</taxon>
        <taxon>Blaberoidea</taxon>
        <taxon>Blaberidae</taxon>
        <taxon>Diplopterinae</taxon>
        <taxon>Diploptera</taxon>
    </lineage>
</organism>
<proteinExistence type="predicted"/>
<dbReference type="AlphaFoldDB" id="A0AAD7ZTL8"/>
<keyword evidence="2" id="KW-1185">Reference proteome</keyword>
<feature type="non-terminal residue" evidence="1">
    <location>
        <position position="1"/>
    </location>
</feature>
<gene>
    <name evidence="1" type="ORF">L9F63_019779</name>
</gene>
<evidence type="ECO:0000313" key="2">
    <source>
        <dbReference type="Proteomes" id="UP001233999"/>
    </source>
</evidence>